<evidence type="ECO:0000313" key="5">
    <source>
        <dbReference type="Proteomes" id="UP001363151"/>
    </source>
</evidence>
<name>A0ABR1FRL9_AURAN</name>
<organism evidence="4 5">
    <name type="scientific">Aureococcus anophagefferens</name>
    <name type="common">Harmful bloom alga</name>
    <dbReference type="NCBI Taxonomy" id="44056"/>
    <lineage>
        <taxon>Eukaryota</taxon>
        <taxon>Sar</taxon>
        <taxon>Stramenopiles</taxon>
        <taxon>Ochrophyta</taxon>
        <taxon>Pelagophyceae</taxon>
        <taxon>Pelagomonadales</taxon>
        <taxon>Pelagomonadaceae</taxon>
        <taxon>Aureococcus</taxon>
    </lineage>
</organism>
<evidence type="ECO:0000256" key="3">
    <source>
        <dbReference type="PROSITE-ProRule" id="PRU00221"/>
    </source>
</evidence>
<dbReference type="InterPro" id="IPR011044">
    <property type="entry name" value="Quino_amine_DH_bsu"/>
</dbReference>
<dbReference type="PANTHER" id="PTHR19848:SF8">
    <property type="entry name" value="F-BOX AND WD REPEAT DOMAIN CONTAINING 7"/>
    <property type="match status" value="1"/>
</dbReference>
<keyword evidence="1 3" id="KW-0853">WD repeat</keyword>
<dbReference type="InterPro" id="IPR011047">
    <property type="entry name" value="Quinoprotein_ADH-like_sf"/>
</dbReference>
<dbReference type="SUPFAM" id="SSF50969">
    <property type="entry name" value="YVTN repeat-like/Quinoprotein amine dehydrogenase"/>
    <property type="match status" value="1"/>
</dbReference>
<dbReference type="InterPro" id="IPR019775">
    <property type="entry name" value="WD40_repeat_CS"/>
</dbReference>
<dbReference type="SMART" id="SM00320">
    <property type="entry name" value="WD40"/>
    <property type="match status" value="6"/>
</dbReference>
<gene>
    <name evidence="4" type="primary">FBXW8</name>
    <name evidence="4" type="ORF">SO694_0052600</name>
</gene>
<protein>
    <submittedName>
        <fullName evidence="4">F-box and WD-40 domain protein</fullName>
    </submittedName>
</protein>
<dbReference type="Proteomes" id="UP001363151">
    <property type="component" value="Unassembled WGS sequence"/>
</dbReference>
<dbReference type="Gene3D" id="2.130.10.10">
    <property type="entry name" value="YVTN repeat-like/Quinoprotein amine dehydrogenase"/>
    <property type="match status" value="2"/>
</dbReference>
<evidence type="ECO:0000313" key="4">
    <source>
        <dbReference type="EMBL" id="KAK7236732.1"/>
    </source>
</evidence>
<dbReference type="InterPro" id="IPR015943">
    <property type="entry name" value="WD40/YVTN_repeat-like_dom_sf"/>
</dbReference>
<dbReference type="PROSITE" id="PS50294">
    <property type="entry name" value="WD_REPEATS_REGION"/>
    <property type="match status" value="1"/>
</dbReference>
<sequence length="453" mass="49445">MFQRLPADTFFFIFQSALTIDDFASLSCACKDIATVSASKKLDETKRKLLWRDAIANDAAAFMTERGRYPTATCCALSPDGARVLAGSDRNDNLARLWSAETGELLKQFQGHTDRVTCCAISLGGAWAVTGSDDSTARIWDMETGDSLLTLEGHPGGRAVLACAFSHEGTAREGTRVFTRCYEMYKIWDASTGAMLVTRMNDDYSGVFHTCVISPDDTRVATAKDERYPIPGGWQESGFDVLEIWDTATGDALMTLSGHKSTIVCYLFSPDYHGQNEGIIVTAGAKRRDGFHDIDDCWTGVATIWDAETGAALHTLEGLAIGRFTSCDFSPMGLRVVTAGEDKMARIWCTRIGVLLNVLTGHNGALGHPAALWICCFSPDGARVATAVDDSIQLWNAETGKKVKKLKRSGHDWVRDHTISFTPDGTRVLARDSSGRARIWGAPRRSRLADVCL</sequence>
<proteinExistence type="predicted"/>
<keyword evidence="5" id="KW-1185">Reference proteome</keyword>
<dbReference type="CDD" id="cd00200">
    <property type="entry name" value="WD40"/>
    <property type="match status" value="1"/>
</dbReference>
<dbReference type="EMBL" id="JBBJCI010000264">
    <property type="protein sequence ID" value="KAK7236732.1"/>
    <property type="molecule type" value="Genomic_DNA"/>
</dbReference>
<dbReference type="PROSITE" id="PS50082">
    <property type="entry name" value="WD_REPEATS_2"/>
    <property type="match status" value="1"/>
</dbReference>
<accession>A0ABR1FRL9</accession>
<dbReference type="Pfam" id="PF00400">
    <property type="entry name" value="WD40"/>
    <property type="match status" value="4"/>
</dbReference>
<feature type="repeat" description="WD" evidence="3">
    <location>
        <begin position="109"/>
        <end position="150"/>
    </location>
</feature>
<dbReference type="PROSITE" id="PS00678">
    <property type="entry name" value="WD_REPEATS_1"/>
    <property type="match status" value="1"/>
</dbReference>
<dbReference type="InterPro" id="IPR001680">
    <property type="entry name" value="WD40_rpt"/>
</dbReference>
<dbReference type="SUPFAM" id="SSF50998">
    <property type="entry name" value="Quinoprotein alcohol dehydrogenase-like"/>
    <property type="match status" value="1"/>
</dbReference>
<comment type="caution">
    <text evidence="4">The sequence shown here is derived from an EMBL/GenBank/DDBJ whole genome shotgun (WGS) entry which is preliminary data.</text>
</comment>
<reference evidence="4 5" key="1">
    <citation type="submission" date="2024-03" db="EMBL/GenBank/DDBJ databases">
        <title>Aureococcus anophagefferens CCMP1851 and Kratosvirus quantuckense: Draft genome of a second virus-susceptible host strain in the model system.</title>
        <authorList>
            <person name="Chase E."/>
            <person name="Truchon A.R."/>
            <person name="Schepens W."/>
            <person name="Wilhelm S.W."/>
        </authorList>
    </citation>
    <scope>NUCLEOTIDE SEQUENCE [LARGE SCALE GENOMIC DNA]</scope>
    <source>
        <strain evidence="4 5">CCMP1851</strain>
    </source>
</reference>
<evidence type="ECO:0000256" key="2">
    <source>
        <dbReference type="ARBA" id="ARBA00022737"/>
    </source>
</evidence>
<dbReference type="PANTHER" id="PTHR19848">
    <property type="entry name" value="WD40 REPEAT PROTEIN"/>
    <property type="match status" value="1"/>
</dbReference>
<keyword evidence="2" id="KW-0677">Repeat</keyword>
<evidence type="ECO:0000256" key="1">
    <source>
        <dbReference type="ARBA" id="ARBA00022574"/>
    </source>
</evidence>